<dbReference type="AlphaFoldDB" id="A0AAW1XKS4"/>
<dbReference type="PANTHER" id="PTHR31681:SF39">
    <property type="entry name" value="OS01G0785900 PROTEIN"/>
    <property type="match status" value="1"/>
</dbReference>
<gene>
    <name evidence="1" type="ORF">M0R45_013121</name>
</gene>
<protein>
    <submittedName>
        <fullName evidence="1">Uncharacterized protein</fullName>
    </submittedName>
</protein>
<accession>A0AAW1XKS4</accession>
<keyword evidence="2" id="KW-1185">Reference proteome</keyword>
<evidence type="ECO:0000313" key="1">
    <source>
        <dbReference type="EMBL" id="KAK9936272.1"/>
    </source>
</evidence>
<dbReference type="EMBL" id="JBEDUW010000003">
    <property type="protein sequence ID" value="KAK9936272.1"/>
    <property type="molecule type" value="Genomic_DNA"/>
</dbReference>
<reference evidence="1 2" key="1">
    <citation type="journal article" date="2023" name="G3 (Bethesda)">
        <title>A chromosome-length genome assembly and annotation of blackberry (Rubus argutus, cv. 'Hillquist').</title>
        <authorList>
            <person name="Bruna T."/>
            <person name="Aryal R."/>
            <person name="Dudchenko O."/>
            <person name="Sargent D.J."/>
            <person name="Mead D."/>
            <person name="Buti M."/>
            <person name="Cavallini A."/>
            <person name="Hytonen T."/>
            <person name="Andres J."/>
            <person name="Pham M."/>
            <person name="Weisz D."/>
            <person name="Mascagni F."/>
            <person name="Usai G."/>
            <person name="Natali L."/>
            <person name="Bassil N."/>
            <person name="Fernandez G.E."/>
            <person name="Lomsadze A."/>
            <person name="Armour M."/>
            <person name="Olukolu B."/>
            <person name="Poorten T."/>
            <person name="Britton C."/>
            <person name="Davik J."/>
            <person name="Ashrafi H."/>
            <person name="Aiden E.L."/>
            <person name="Borodovsky M."/>
            <person name="Worthington M."/>
        </authorList>
    </citation>
    <scope>NUCLEOTIDE SEQUENCE [LARGE SCALE GENOMIC DNA]</scope>
    <source>
        <strain evidence="1">PI 553951</strain>
    </source>
</reference>
<dbReference type="Proteomes" id="UP001457282">
    <property type="component" value="Unassembled WGS sequence"/>
</dbReference>
<name>A0AAW1XKS4_RUBAR</name>
<sequence>MASLVIGSCFGDSSKPRNKFRIRANPKPPIYRNLHYNKGAVLLLTELGEEHEYIMNTLIEPLFREGLMRNSAENNWSQLIERILKVNNTIEKLSRFEEQVEEQVDSQTQPCSLANMDVLWRFYGAPVSCSLGSKGSKSTLQLCDSDGCSLCSVLRHEKRGVCTTTSSMALEKIGDVRVRKAVILCKVVPGRIDLTSSEKQDDALSWFYSRVNREAKAMYVRNTSALLPLYVVIYKIEERRQAAGY</sequence>
<organism evidence="1 2">
    <name type="scientific">Rubus argutus</name>
    <name type="common">Southern blackberry</name>
    <dbReference type="NCBI Taxonomy" id="59490"/>
    <lineage>
        <taxon>Eukaryota</taxon>
        <taxon>Viridiplantae</taxon>
        <taxon>Streptophyta</taxon>
        <taxon>Embryophyta</taxon>
        <taxon>Tracheophyta</taxon>
        <taxon>Spermatophyta</taxon>
        <taxon>Magnoliopsida</taxon>
        <taxon>eudicotyledons</taxon>
        <taxon>Gunneridae</taxon>
        <taxon>Pentapetalae</taxon>
        <taxon>rosids</taxon>
        <taxon>fabids</taxon>
        <taxon>Rosales</taxon>
        <taxon>Rosaceae</taxon>
        <taxon>Rosoideae</taxon>
        <taxon>Rosoideae incertae sedis</taxon>
        <taxon>Rubus</taxon>
    </lineage>
</organism>
<dbReference type="PANTHER" id="PTHR31681">
    <property type="entry name" value="C2H2-LIKE ZINC FINGER PROTEIN"/>
    <property type="match status" value="1"/>
</dbReference>
<comment type="caution">
    <text evidence="1">The sequence shown here is derived from an EMBL/GenBank/DDBJ whole genome shotgun (WGS) entry which is preliminary data.</text>
</comment>
<proteinExistence type="predicted"/>
<evidence type="ECO:0000313" key="2">
    <source>
        <dbReference type="Proteomes" id="UP001457282"/>
    </source>
</evidence>